<dbReference type="OrthoDB" id="9811754at2"/>
<evidence type="ECO:0000313" key="3">
    <source>
        <dbReference type="Proteomes" id="UP000275456"/>
    </source>
</evidence>
<reference evidence="2 3" key="1">
    <citation type="submission" date="2018-11" db="EMBL/GenBank/DDBJ databases">
        <title>Sequencing the genomes of 1000 actinobacteria strains.</title>
        <authorList>
            <person name="Klenk H.-P."/>
        </authorList>
    </citation>
    <scope>NUCLEOTIDE SEQUENCE [LARGE SCALE GENOMIC DNA]</scope>
    <source>
        <strain evidence="2 3">DSM 9580</strain>
    </source>
</reference>
<evidence type="ECO:0000313" key="2">
    <source>
        <dbReference type="EMBL" id="ROR64992.1"/>
    </source>
</evidence>
<dbReference type="Proteomes" id="UP000275456">
    <property type="component" value="Unassembled WGS sequence"/>
</dbReference>
<organism evidence="2 3">
    <name type="scientific">Agrococcus jenensis</name>
    <dbReference type="NCBI Taxonomy" id="46353"/>
    <lineage>
        <taxon>Bacteria</taxon>
        <taxon>Bacillati</taxon>
        <taxon>Actinomycetota</taxon>
        <taxon>Actinomycetes</taxon>
        <taxon>Micrococcales</taxon>
        <taxon>Microbacteriaceae</taxon>
        <taxon>Agrococcus</taxon>
    </lineage>
</organism>
<feature type="compositionally biased region" description="Basic and acidic residues" evidence="1">
    <location>
        <begin position="26"/>
        <end position="43"/>
    </location>
</feature>
<comment type="caution">
    <text evidence="2">The sequence shown here is derived from an EMBL/GenBank/DDBJ whole genome shotgun (WGS) entry which is preliminary data.</text>
</comment>
<dbReference type="EMBL" id="RKHJ01000001">
    <property type="protein sequence ID" value="ROR64992.1"/>
    <property type="molecule type" value="Genomic_DNA"/>
</dbReference>
<sequence>MSQHPSRDAAAEHLRTALAEIDPDGSVDRSEVEGHAITHHPREGVEDDWRVAEGTELEQIVGRLRDR</sequence>
<feature type="region of interest" description="Disordered" evidence="1">
    <location>
        <begin position="18"/>
        <end position="43"/>
    </location>
</feature>
<gene>
    <name evidence="2" type="ORF">EDD26_0344</name>
</gene>
<dbReference type="RefSeq" id="WP_123696136.1">
    <property type="nucleotide sequence ID" value="NZ_RKHJ01000001.1"/>
</dbReference>
<keyword evidence="3" id="KW-1185">Reference proteome</keyword>
<evidence type="ECO:0000256" key="1">
    <source>
        <dbReference type="SAM" id="MobiDB-lite"/>
    </source>
</evidence>
<dbReference type="AlphaFoldDB" id="A0A3N2AQK6"/>
<name>A0A3N2AQK6_9MICO</name>
<accession>A0A3N2AQK6</accession>
<proteinExistence type="predicted"/>
<protein>
    <submittedName>
        <fullName evidence="2">Uncharacterized protein</fullName>
    </submittedName>
</protein>